<keyword evidence="3" id="KW-1185">Reference proteome</keyword>
<sequence length="597" mass="64019">MSFRSQFLCATALVMMPMFAHAGELAFSPVPFAAEDAAKRAAIATDSVTIDGKDYPIAYHVLARSGDKIAGNTFAGLTGRDGKIVMSEDGSEHISADADFTSLLPVGDKLYSVTHFESRPGAMYISELSQDADGNLKAISTKPVDFSAYGGLWVPCAGSVTPWNTHLGSEEYPADARSIEAATSLDDIDDYDFPMVRYEGVDPSKMTLDEFRATYKPYRYGYPTEITVTEDGSATAHKHFSMGRVAVELAKVMPDQKTAYISDDGTNVGLFRFVADTEADLSAGRLYAAKWVQTSAEGVGEADLEWVDLGHAKDADVQAGIEADAKFSDLFETADINEDGTCPEGFLSSNAEGAAECLKVQPGMEMLASRLETRRFASMMGATTEFRKMEGIAYDPDHNKVYLSISEVGKAMEAGSKGDKGGRDDIQLEANSCGAVYQLDLDEDYKATSMKGLVAGIPMSKEAVAAAADPSCDPAHNMCGAAAEVNTCDIDGIANPDNVTYIPGYNTVIIGEDTGSGHQNDVIWSMNLEDGSLTRILSTPYGSETTSPYWYPDVNGHGYLMAVIQHPYGESDEDKLTDAADARAYVGYIGPFPALGN</sequence>
<dbReference type="RefSeq" id="WP_099913477.1">
    <property type="nucleotide sequence ID" value="NZ_AWWI01000176.1"/>
</dbReference>
<dbReference type="AlphaFoldDB" id="A0A2G8R245"/>
<keyword evidence="1" id="KW-0732">Signal</keyword>
<evidence type="ECO:0000313" key="3">
    <source>
        <dbReference type="Proteomes" id="UP000231259"/>
    </source>
</evidence>
<evidence type="ECO:0008006" key="4">
    <source>
        <dbReference type="Google" id="ProtNLM"/>
    </source>
</evidence>
<dbReference type="EMBL" id="AWWI01000176">
    <property type="protein sequence ID" value="PIL15610.1"/>
    <property type="molecule type" value="Genomic_DNA"/>
</dbReference>
<evidence type="ECO:0000256" key="1">
    <source>
        <dbReference type="SAM" id="SignalP"/>
    </source>
</evidence>
<accession>A0A2G8R245</accession>
<dbReference type="Pfam" id="PF05787">
    <property type="entry name" value="PhoX"/>
    <property type="match status" value="1"/>
</dbReference>
<dbReference type="Proteomes" id="UP000231259">
    <property type="component" value="Unassembled WGS sequence"/>
</dbReference>
<evidence type="ECO:0000313" key="2">
    <source>
        <dbReference type="EMBL" id="PIL15610.1"/>
    </source>
</evidence>
<organism evidence="2 3">
    <name type="scientific">Puniceibacterium antarcticum</name>
    <dbReference type="NCBI Taxonomy" id="1206336"/>
    <lineage>
        <taxon>Bacteria</taxon>
        <taxon>Pseudomonadati</taxon>
        <taxon>Pseudomonadota</taxon>
        <taxon>Alphaproteobacteria</taxon>
        <taxon>Rhodobacterales</taxon>
        <taxon>Paracoccaceae</taxon>
        <taxon>Puniceibacterium</taxon>
    </lineage>
</organism>
<dbReference type="InterPro" id="IPR008557">
    <property type="entry name" value="PhoX"/>
</dbReference>
<proteinExistence type="predicted"/>
<feature type="signal peptide" evidence="1">
    <location>
        <begin position="1"/>
        <end position="22"/>
    </location>
</feature>
<gene>
    <name evidence="2" type="ORF">P775_25875</name>
</gene>
<comment type="caution">
    <text evidence="2">The sequence shown here is derived from an EMBL/GenBank/DDBJ whole genome shotgun (WGS) entry which is preliminary data.</text>
</comment>
<dbReference type="PANTHER" id="PTHR35399:SF2">
    <property type="entry name" value="DUF839 DOMAIN-CONTAINING PROTEIN"/>
    <property type="match status" value="1"/>
</dbReference>
<name>A0A2G8R245_9RHOB</name>
<dbReference type="OrthoDB" id="9801383at2"/>
<feature type="chain" id="PRO_5013896740" description="Alkaline phosphatase" evidence="1">
    <location>
        <begin position="23"/>
        <end position="597"/>
    </location>
</feature>
<protein>
    <recommendedName>
        <fullName evidence="4">Alkaline phosphatase</fullName>
    </recommendedName>
</protein>
<dbReference type="PANTHER" id="PTHR35399">
    <property type="entry name" value="SLR8030 PROTEIN"/>
    <property type="match status" value="1"/>
</dbReference>
<reference evidence="2 3" key="1">
    <citation type="submission" date="2013-09" db="EMBL/GenBank/DDBJ databases">
        <title>Genome sequencing of Phaeobacter antarcticus sp. nov. SM1211.</title>
        <authorList>
            <person name="Zhang X.-Y."/>
            <person name="Liu C."/>
            <person name="Chen X.-L."/>
            <person name="Xie B.-B."/>
            <person name="Qin Q.-L."/>
            <person name="Rong J.-C."/>
            <person name="Zhang Y.-Z."/>
        </authorList>
    </citation>
    <scope>NUCLEOTIDE SEQUENCE [LARGE SCALE GENOMIC DNA]</scope>
    <source>
        <strain evidence="2 3">SM1211</strain>
    </source>
</reference>